<dbReference type="EMBL" id="BNCQ01000018">
    <property type="protein sequence ID" value="GIM05159.1"/>
    <property type="molecule type" value="Genomic_DNA"/>
</dbReference>
<proteinExistence type="predicted"/>
<organism evidence="2 3">
    <name type="scientific">Volvox reticuliferus</name>
    <dbReference type="NCBI Taxonomy" id="1737510"/>
    <lineage>
        <taxon>Eukaryota</taxon>
        <taxon>Viridiplantae</taxon>
        <taxon>Chlorophyta</taxon>
        <taxon>core chlorophytes</taxon>
        <taxon>Chlorophyceae</taxon>
        <taxon>CS clade</taxon>
        <taxon>Chlamydomonadales</taxon>
        <taxon>Volvocaceae</taxon>
        <taxon>Volvox</taxon>
    </lineage>
</organism>
<evidence type="ECO:0000256" key="1">
    <source>
        <dbReference type="ARBA" id="ARBA00004430"/>
    </source>
</evidence>
<sequence length="660" mass="69804">MFEPTQTADPLDGNCPAFDLLRIFDSIVLPSAVLSHMDLNTRKLLRLCCKRLRSDVDAHLTSITINRYNIAKLQPTVPGSLALRYPRLRRLAFGANEPRDVAKLLRAQLPALASSLECLDFWSYYASISTDLWAALVELAPTALRLRLNINESLLRRMEVAAVLAALSTLRAGRPGLVMEFNTGHTSFGFRSTEPETLQFLSSVDYVRSVGFSIGLHGRELQDEHFFGYIAIAGAASAMVTAPSLRQPSPAATSIEALSLTHYEAAERPPVGPLLHGIHLLAALRDLTLDCEITLLELAPLAACSFLTKLTIDLLTVRPQAPAPDPPPADWNPGPAIDADGGGGVAGGLGVVNGGFGGGPWSAEAAAAAAALPQVRSLTLGSESHPAQLLAEVFPGLTELICVPCTRTVGVYNTFHCGLMLGGATCLTRLMLNCVVAAEAPAILAYATALTALAFTHANNVSTAGLLCAAAELPQLRRLALWDHEEADEYLAIRGILTQPQLQVYQQPQPQLPPEAAAVGGSALLFPHLEELEVRATSPEFFDEIVALLAMGTLQFVIRQDPVGCYGPGGGGSGGGGCGAIGGGEGGNSGGVRRARLDACFDPPLLRVGQLRELLAALGPCLRHAVVSGWATPGSEAALLQLGRDIGRPELVMGYEYPIL</sequence>
<accession>A0A8J4FYV9</accession>
<protein>
    <submittedName>
        <fullName evidence="2">Uncharacterized protein</fullName>
    </submittedName>
</protein>
<dbReference type="GO" id="GO:0005930">
    <property type="term" value="C:axoneme"/>
    <property type="evidence" value="ECO:0007669"/>
    <property type="project" value="UniProtKB-SubCell"/>
</dbReference>
<evidence type="ECO:0000313" key="2">
    <source>
        <dbReference type="EMBL" id="GIM05159.1"/>
    </source>
</evidence>
<comment type="caution">
    <text evidence="2">The sequence shown here is derived from an EMBL/GenBank/DDBJ whole genome shotgun (WGS) entry which is preliminary data.</text>
</comment>
<dbReference type="AlphaFoldDB" id="A0A8J4FYV9"/>
<dbReference type="Proteomes" id="UP000722791">
    <property type="component" value="Unassembled WGS sequence"/>
</dbReference>
<comment type="subcellular location">
    <subcellularLocation>
        <location evidence="1">Cytoplasm</location>
        <location evidence="1">Cytoskeleton</location>
        <location evidence="1">Cilium axoneme</location>
    </subcellularLocation>
</comment>
<dbReference type="OrthoDB" id="545304at2759"/>
<name>A0A8J4FYV9_9CHLO</name>
<gene>
    <name evidence="2" type="ORF">Vretimale_9603</name>
</gene>
<dbReference type="Gene3D" id="3.80.10.10">
    <property type="entry name" value="Ribonuclease Inhibitor"/>
    <property type="match status" value="1"/>
</dbReference>
<evidence type="ECO:0000313" key="3">
    <source>
        <dbReference type="Proteomes" id="UP000722791"/>
    </source>
</evidence>
<dbReference type="InterPro" id="IPR032675">
    <property type="entry name" value="LRR_dom_sf"/>
</dbReference>
<reference evidence="2" key="1">
    <citation type="journal article" date="2021" name="Proc. Natl. Acad. Sci. U.S.A.">
        <title>Three genomes in the algal genus Volvox reveal the fate of a haploid sex-determining region after a transition to homothallism.</title>
        <authorList>
            <person name="Yamamoto K."/>
            <person name="Hamaji T."/>
            <person name="Kawai-Toyooka H."/>
            <person name="Matsuzaki R."/>
            <person name="Takahashi F."/>
            <person name="Nishimura Y."/>
            <person name="Kawachi M."/>
            <person name="Noguchi H."/>
            <person name="Minakuchi Y."/>
            <person name="Umen J.G."/>
            <person name="Toyoda A."/>
            <person name="Nozaki H."/>
        </authorList>
    </citation>
    <scope>NUCLEOTIDE SEQUENCE</scope>
    <source>
        <strain evidence="2">NIES-3785</strain>
    </source>
</reference>